<reference evidence="7" key="1">
    <citation type="submission" date="2013-04" db="EMBL/GenBank/DDBJ databases">
        <title>The Genome Sequence of Fonticula alba ATCC 38817.</title>
        <authorList>
            <consortium name="The Broad Institute Genomics Platform"/>
            <person name="Russ C."/>
            <person name="Cuomo C."/>
            <person name="Burger G."/>
            <person name="Gray M.W."/>
            <person name="Holland P.W.H."/>
            <person name="King N."/>
            <person name="Lang F.B.F."/>
            <person name="Roger A.J."/>
            <person name="Ruiz-Trillo I."/>
            <person name="Brown M."/>
            <person name="Walker B."/>
            <person name="Young S."/>
            <person name="Zeng Q."/>
            <person name="Gargeya S."/>
            <person name="Fitzgerald M."/>
            <person name="Haas B."/>
            <person name="Abouelleil A."/>
            <person name="Allen A.W."/>
            <person name="Alvarado L."/>
            <person name="Arachchi H.M."/>
            <person name="Berlin A.M."/>
            <person name="Chapman S.B."/>
            <person name="Gainer-Dewar J."/>
            <person name="Goldberg J."/>
            <person name="Griggs A."/>
            <person name="Gujja S."/>
            <person name="Hansen M."/>
            <person name="Howarth C."/>
            <person name="Imamovic A."/>
            <person name="Ireland A."/>
            <person name="Larimer J."/>
            <person name="McCowan C."/>
            <person name="Murphy C."/>
            <person name="Pearson M."/>
            <person name="Poon T.W."/>
            <person name="Priest M."/>
            <person name="Roberts A."/>
            <person name="Saif S."/>
            <person name="Shea T."/>
            <person name="Sisk P."/>
            <person name="Sykes S."/>
            <person name="Wortman J."/>
            <person name="Nusbaum C."/>
            <person name="Birren B."/>
        </authorList>
    </citation>
    <scope>NUCLEOTIDE SEQUENCE [LARGE SCALE GENOMIC DNA]</scope>
    <source>
        <strain evidence="7">ATCC 38817</strain>
    </source>
</reference>
<dbReference type="Proteomes" id="UP000030693">
    <property type="component" value="Unassembled WGS sequence"/>
</dbReference>
<dbReference type="GO" id="GO:0055038">
    <property type="term" value="C:recycling endosome membrane"/>
    <property type="evidence" value="ECO:0007669"/>
    <property type="project" value="TreeGrafter"/>
</dbReference>
<dbReference type="PANTHER" id="PTHR10687:SF2">
    <property type="entry name" value="SECRETORY CARRIER-ASSOCIATED MEMBRANE PROTEIN"/>
    <property type="match status" value="1"/>
</dbReference>
<organism evidence="7">
    <name type="scientific">Fonticula alba</name>
    <name type="common">Slime mold</name>
    <dbReference type="NCBI Taxonomy" id="691883"/>
    <lineage>
        <taxon>Eukaryota</taxon>
        <taxon>Rotosphaerida</taxon>
        <taxon>Fonticulaceae</taxon>
        <taxon>Fonticula</taxon>
    </lineage>
</organism>
<name>A0A058ZFK0_FONAL</name>
<evidence type="ECO:0000256" key="2">
    <source>
        <dbReference type="ARBA" id="ARBA00022692"/>
    </source>
</evidence>
<evidence type="ECO:0000256" key="4">
    <source>
        <dbReference type="ARBA" id="ARBA00023136"/>
    </source>
</evidence>
<proteinExistence type="predicted"/>
<keyword evidence="8" id="KW-1185">Reference proteome</keyword>
<dbReference type="PANTHER" id="PTHR10687">
    <property type="entry name" value="SECRETORY CARRIER-ASSOCIATED MEMBRANE PROTEIN SCAMP"/>
    <property type="match status" value="1"/>
</dbReference>
<evidence type="ECO:0000256" key="3">
    <source>
        <dbReference type="ARBA" id="ARBA00022989"/>
    </source>
</evidence>
<sequence>MRPEGPVLRPGHHLTASGADLHPAPSTSLLSPPSPCLLLHFTKSARPLSPGNLLPPFPSLPPPTPKTMSNPFRDVSAYGDSGEQYSDYNDSSAYGGGNSMAMGSLEERERRLEERERDLQRRENQLEYRSLKLGEAEQVVAPKLNRQPNWPPRPLKPLIYHNIQVDIPEDGRTLVKRVYFSWMLTCAVLLLNVVGCLARLASNSGGGVDFGISLVLCIILPVVSFVFWYRPFYKAVRKNKSILYFVFIFTYSFHILTAIILAIGIPNTGSSGFINALGVLSKNLVASIIMLIAAGFWVLLCLFLVWQIKDVILHYRRKGVTMARAGREVVESEAGQAAIASAAKSAAASQV</sequence>
<feature type="compositionally biased region" description="Polar residues" evidence="5">
    <location>
        <begin position="83"/>
        <end position="92"/>
    </location>
</feature>
<dbReference type="RefSeq" id="XP_009492432.1">
    <property type="nucleotide sequence ID" value="XM_009494157.1"/>
</dbReference>
<evidence type="ECO:0000256" key="5">
    <source>
        <dbReference type="SAM" id="MobiDB-lite"/>
    </source>
</evidence>
<feature type="compositionally biased region" description="Basic and acidic residues" evidence="5">
    <location>
        <begin position="105"/>
        <end position="118"/>
    </location>
</feature>
<dbReference type="OrthoDB" id="242866at2759"/>
<gene>
    <name evidence="7" type="ORF">H696_00309</name>
</gene>
<evidence type="ECO:0000256" key="6">
    <source>
        <dbReference type="SAM" id="Phobius"/>
    </source>
</evidence>
<dbReference type="OMA" id="NMVACIF"/>
<feature type="region of interest" description="Disordered" evidence="5">
    <location>
        <begin position="1"/>
        <end position="28"/>
    </location>
</feature>
<feature type="transmembrane region" description="Helical" evidence="6">
    <location>
        <begin position="285"/>
        <end position="308"/>
    </location>
</feature>
<feature type="compositionally biased region" description="Pro residues" evidence="5">
    <location>
        <begin position="53"/>
        <end position="65"/>
    </location>
</feature>
<keyword evidence="2 6" id="KW-0812">Transmembrane</keyword>
<keyword evidence="4 6" id="KW-0472">Membrane</keyword>
<dbReference type="GeneID" id="20525034"/>
<evidence type="ECO:0000313" key="7">
    <source>
        <dbReference type="EMBL" id="KCV72731.1"/>
    </source>
</evidence>
<comment type="subcellular location">
    <subcellularLocation>
        <location evidence="1">Membrane</location>
        <topology evidence="1">Multi-pass membrane protein</topology>
    </subcellularLocation>
</comment>
<feature type="transmembrane region" description="Helical" evidence="6">
    <location>
        <begin position="207"/>
        <end position="229"/>
    </location>
</feature>
<feature type="transmembrane region" description="Helical" evidence="6">
    <location>
        <begin position="179"/>
        <end position="201"/>
    </location>
</feature>
<dbReference type="AlphaFoldDB" id="A0A058ZFK0"/>
<evidence type="ECO:0008006" key="9">
    <source>
        <dbReference type="Google" id="ProtNLM"/>
    </source>
</evidence>
<dbReference type="GO" id="GO:0032588">
    <property type="term" value="C:trans-Golgi network membrane"/>
    <property type="evidence" value="ECO:0007669"/>
    <property type="project" value="TreeGrafter"/>
</dbReference>
<accession>A0A058ZFK0</accession>
<feature type="transmembrane region" description="Helical" evidence="6">
    <location>
        <begin position="241"/>
        <end position="265"/>
    </location>
</feature>
<dbReference type="GO" id="GO:0015031">
    <property type="term" value="P:protein transport"/>
    <property type="evidence" value="ECO:0007669"/>
    <property type="project" value="InterPro"/>
</dbReference>
<dbReference type="Pfam" id="PF04144">
    <property type="entry name" value="SCAMP"/>
    <property type="match status" value="1"/>
</dbReference>
<feature type="region of interest" description="Disordered" evidence="5">
    <location>
        <begin position="52"/>
        <end position="118"/>
    </location>
</feature>
<evidence type="ECO:0000256" key="1">
    <source>
        <dbReference type="ARBA" id="ARBA00004141"/>
    </source>
</evidence>
<evidence type="ECO:0000313" key="8">
    <source>
        <dbReference type="Proteomes" id="UP000030693"/>
    </source>
</evidence>
<protein>
    <recommendedName>
        <fullName evidence="9">Secretory carrier membrane protein</fullName>
    </recommendedName>
</protein>
<dbReference type="EMBL" id="KB932201">
    <property type="protein sequence ID" value="KCV72731.1"/>
    <property type="molecule type" value="Genomic_DNA"/>
</dbReference>
<dbReference type="InterPro" id="IPR007273">
    <property type="entry name" value="SCAMP"/>
</dbReference>
<dbReference type="eggNOG" id="KOG3088">
    <property type="taxonomic scope" value="Eukaryota"/>
</dbReference>
<keyword evidence="3 6" id="KW-1133">Transmembrane helix</keyword>